<name>A0A0A9A4R1_ARUDO</name>
<accession>A0A0A9A4R1</accession>
<proteinExistence type="predicted"/>
<reference evidence="1" key="1">
    <citation type="submission" date="2014-09" db="EMBL/GenBank/DDBJ databases">
        <authorList>
            <person name="Magalhaes I.L.F."/>
            <person name="Oliveira U."/>
            <person name="Santos F.R."/>
            <person name="Vidigal T.H.D.A."/>
            <person name="Brescovit A.D."/>
            <person name="Santos A.J."/>
        </authorList>
    </citation>
    <scope>NUCLEOTIDE SEQUENCE</scope>
    <source>
        <tissue evidence="1">Shoot tissue taken approximately 20 cm above the soil surface</tissue>
    </source>
</reference>
<evidence type="ECO:0000313" key="1">
    <source>
        <dbReference type="EMBL" id="JAD42027.1"/>
    </source>
</evidence>
<protein>
    <submittedName>
        <fullName evidence="1">Uncharacterized protein</fullName>
    </submittedName>
</protein>
<reference evidence="1" key="2">
    <citation type="journal article" date="2015" name="Data Brief">
        <title>Shoot transcriptome of the giant reed, Arundo donax.</title>
        <authorList>
            <person name="Barrero R.A."/>
            <person name="Guerrero F.D."/>
            <person name="Moolhuijzen P."/>
            <person name="Goolsby J.A."/>
            <person name="Tidwell J."/>
            <person name="Bellgard S.E."/>
            <person name="Bellgard M.I."/>
        </authorList>
    </citation>
    <scope>NUCLEOTIDE SEQUENCE</scope>
    <source>
        <tissue evidence="1">Shoot tissue taken approximately 20 cm above the soil surface</tissue>
    </source>
</reference>
<dbReference type="AlphaFoldDB" id="A0A0A9A4R1"/>
<dbReference type="EMBL" id="GBRH01255868">
    <property type="protein sequence ID" value="JAD42027.1"/>
    <property type="molecule type" value="Transcribed_RNA"/>
</dbReference>
<sequence>MTFTSKVFVTSKYSLVELQFYILFAIAPNKFFDLQETIKTNCL</sequence>
<organism evidence="1">
    <name type="scientific">Arundo donax</name>
    <name type="common">Giant reed</name>
    <name type="synonym">Donax arundinaceus</name>
    <dbReference type="NCBI Taxonomy" id="35708"/>
    <lineage>
        <taxon>Eukaryota</taxon>
        <taxon>Viridiplantae</taxon>
        <taxon>Streptophyta</taxon>
        <taxon>Embryophyta</taxon>
        <taxon>Tracheophyta</taxon>
        <taxon>Spermatophyta</taxon>
        <taxon>Magnoliopsida</taxon>
        <taxon>Liliopsida</taxon>
        <taxon>Poales</taxon>
        <taxon>Poaceae</taxon>
        <taxon>PACMAD clade</taxon>
        <taxon>Arundinoideae</taxon>
        <taxon>Arundineae</taxon>
        <taxon>Arundo</taxon>
    </lineage>
</organism>